<feature type="coiled-coil region" evidence="1">
    <location>
        <begin position="1045"/>
        <end position="1249"/>
    </location>
</feature>
<feature type="compositionally biased region" description="Polar residues" evidence="2">
    <location>
        <begin position="1617"/>
        <end position="1631"/>
    </location>
</feature>
<feature type="region of interest" description="Disordered" evidence="2">
    <location>
        <begin position="108"/>
        <end position="130"/>
    </location>
</feature>
<gene>
    <name evidence="3" type="ORF">OBBRIDRAFT_778313</name>
</gene>
<feature type="coiled-coil region" evidence="1">
    <location>
        <begin position="882"/>
        <end position="1019"/>
    </location>
</feature>
<accession>A0A8E2AWT7</accession>
<feature type="coiled-coil region" evidence="1">
    <location>
        <begin position="573"/>
        <end position="621"/>
    </location>
</feature>
<feature type="coiled-coil region" evidence="1">
    <location>
        <begin position="1286"/>
        <end position="1463"/>
    </location>
</feature>
<feature type="compositionally biased region" description="Low complexity" evidence="2">
    <location>
        <begin position="1513"/>
        <end position="1528"/>
    </location>
</feature>
<dbReference type="OrthoDB" id="10255344at2759"/>
<feature type="region of interest" description="Disordered" evidence="2">
    <location>
        <begin position="1464"/>
        <end position="1710"/>
    </location>
</feature>
<evidence type="ECO:0000313" key="4">
    <source>
        <dbReference type="Proteomes" id="UP000250043"/>
    </source>
</evidence>
<feature type="region of interest" description="Disordered" evidence="2">
    <location>
        <begin position="147"/>
        <end position="182"/>
    </location>
</feature>
<evidence type="ECO:0000313" key="3">
    <source>
        <dbReference type="EMBL" id="OCH89537.1"/>
    </source>
</evidence>
<dbReference type="Proteomes" id="UP000250043">
    <property type="component" value="Unassembled WGS sequence"/>
</dbReference>
<feature type="compositionally biased region" description="Polar residues" evidence="2">
    <location>
        <begin position="108"/>
        <end position="124"/>
    </location>
</feature>
<proteinExistence type="predicted"/>
<feature type="coiled-coil region" evidence="1">
    <location>
        <begin position="394"/>
        <end position="421"/>
    </location>
</feature>
<feature type="compositionally biased region" description="Basic and acidic residues" evidence="2">
    <location>
        <begin position="147"/>
        <end position="156"/>
    </location>
</feature>
<organism evidence="3 4">
    <name type="scientific">Obba rivulosa</name>
    <dbReference type="NCBI Taxonomy" id="1052685"/>
    <lineage>
        <taxon>Eukaryota</taxon>
        <taxon>Fungi</taxon>
        <taxon>Dikarya</taxon>
        <taxon>Basidiomycota</taxon>
        <taxon>Agaricomycotina</taxon>
        <taxon>Agaricomycetes</taxon>
        <taxon>Polyporales</taxon>
        <taxon>Gelatoporiaceae</taxon>
        <taxon>Obba</taxon>
    </lineage>
</organism>
<dbReference type="EMBL" id="KV722424">
    <property type="protein sequence ID" value="OCH89537.1"/>
    <property type="molecule type" value="Genomic_DNA"/>
</dbReference>
<sequence>MATWGIGDDHDSLEVQLLKDQLRTQEARYATLNSQYFKKDEEIFEFKSSLNDALTKLRHEADRVLELEATTKQLTEDLQNERLTRSNIETALNTAQQKIKDMEQSARELQSTLDSAASHANTSYADKDRLQRENAALQARVRELQMEADARQRHEQALLSQSQSSKLNKSRSRRRSSSVSSFRVSALEQEASELRAVNSQQAAELTSVKDRLAQTHNALIRMENEKIAVEKTLRKEIAYVQAALEEKEDECRALCEARGGEDTAEREQRLLERLEEEEERVAALEKELSRNTGGQRRDVEMLKGELQRTQELLSEERKNVQEGETRMIELVAEKEEALDERDRAQAESSNLREQLVIVNRQNQELAARTAGPLHTSLAPHAGTPKVDAETAATVQRLLVAIDRLRAERDGLRRDRDRLLRDFNFVKAETKFAVEDLQAKLTASQSVSALEDCKLQDEIEGLTAQLAQRDEAIRRLLHSARATIALAIVVQHLEGERGAGAVQVTDLSNALRNVRAQLEQVAQEKMVLAVQASETQGRMEAADSQVSFLRGTVERLDQDLALERTLHGETSSALAEAKVQLQNMARAVSDAEAQRDALALQLQHTEQDLETARQELAEADSRYGKQLSQMSSGEATRALRKQIETLEQRVLRRTEQIGVHQHDIKRLETNLRLQEERLTEMTTELEIVLEEKAAMVEDCRTTREERDEAMRKCEDLEEALEESEEGRHREVEALVQVVFSAASKRKQVTHAWRSSFAKYARQSAELGSSLQRSVQDVENARSQSSHLAAEVDRVSRLLEEKATECCSLQEQRDSALSRAQETLLKIDAVNMQLQEVTDSLHLAEEAELRAKGQLAVLQQELQEKLSTVEGDKASVDARLVALQEEFQRKLANVERAKFQTEDQLAALRQELEAEADTADGERTALHTQLASLRQELEEKMESSEQEKLDLETKLSTLQQDLDTKSADVDSLQQEIETLVIEHSEETTRLAAEKASLEKQIQQLQEAKAELEALHEETCDRLAKTIAENQAHLADSSMREDAESHLRAELDKLRARHVEELDALREKAQQAQAELDTANSSHEKAVTALAVTVEDLTRSKQQLEQELAEAKAKLESHDPVQKELEDLRTSYEAQLRNLRDDVSRLTADLDTRQREAAEQLEATLAEYTRVVQENEQLEAQISRIQSTSGEELTTLQERLVTMTKDLDDAKKAISDLEIGHYDTVEELTVAKDQAETQLTAKVVEIDQLKEALDRRTEAHARDKRAHELEVQILNQNRESAELGLRQEVSIAHAQVEEANTSLKTLQEEVQSLQCNTTELEAEVQRLKSLERFLENKAQDLESRVQESGQELSALKQQLERTRNDYIMSEKACKAAEAASAMQSIQHEQDLASLRRQLQALRESPKLEDTIIELQEKNAEMEELLKSKCQEIEENDDRFIEMLKEKKKLTSKIESLTKKVHTLQTKLANNAAASTTSPSAEAPMSSEPSEQTSSASRVFSPPSGSSQAPLPPLHRSLSSRPNSAVASSSRAPVPPIPANQPMTPRSRSRTISAPSARRPKTPEARPSQQTVFRARTPEARREPSPGPSAPMETDYSPSGIGKKRRAPDDFDGCESLPPQGFTTESAPSRENATTPRIRRALQSVRSGFTPVRHAPRFEAEQSSPSRRATTMGAAMISDVTNSPRGTKAAKRGWLGKIRSNPTQPRTAPARPPG</sequence>
<feature type="compositionally biased region" description="Low complexity" evidence="2">
    <location>
        <begin position="1465"/>
        <end position="1493"/>
    </location>
</feature>
<evidence type="ECO:0000256" key="2">
    <source>
        <dbReference type="SAM" id="MobiDB-lite"/>
    </source>
</evidence>
<dbReference type="PANTHER" id="PTHR43941">
    <property type="entry name" value="STRUCTURAL MAINTENANCE OF CHROMOSOMES PROTEIN 2"/>
    <property type="match status" value="1"/>
</dbReference>
<name>A0A8E2AWT7_9APHY</name>
<keyword evidence="4" id="KW-1185">Reference proteome</keyword>
<reference evidence="3 4" key="1">
    <citation type="submission" date="2016-07" db="EMBL/GenBank/DDBJ databases">
        <title>Draft genome of the white-rot fungus Obba rivulosa 3A-2.</title>
        <authorList>
            <consortium name="DOE Joint Genome Institute"/>
            <person name="Miettinen O."/>
            <person name="Riley R."/>
            <person name="Acob R."/>
            <person name="Barry K."/>
            <person name="Cullen D."/>
            <person name="De Vries R."/>
            <person name="Hainaut M."/>
            <person name="Hatakka A."/>
            <person name="Henrissat B."/>
            <person name="Hilden K."/>
            <person name="Kuo R."/>
            <person name="Labutti K."/>
            <person name="Lipzen A."/>
            <person name="Makela M.R."/>
            <person name="Sandor L."/>
            <person name="Spatafora J.W."/>
            <person name="Grigoriev I.V."/>
            <person name="Hibbett D.S."/>
        </authorList>
    </citation>
    <scope>NUCLEOTIDE SEQUENCE [LARGE SCALE GENOMIC DNA]</scope>
    <source>
        <strain evidence="3 4">3A-2</strain>
    </source>
</reference>
<feature type="compositionally biased region" description="Low complexity" evidence="2">
    <location>
        <begin position="1698"/>
        <end position="1710"/>
    </location>
</feature>
<protein>
    <submittedName>
        <fullName evidence="3">Uncharacterized protein</fullName>
    </submittedName>
</protein>
<feature type="coiled-coil region" evidence="1">
    <location>
        <begin position="663"/>
        <end position="732"/>
    </location>
</feature>
<feature type="coiled-coil region" evidence="1">
    <location>
        <begin position="184"/>
        <end position="368"/>
    </location>
</feature>
<evidence type="ECO:0000256" key="1">
    <source>
        <dbReference type="SAM" id="Coils"/>
    </source>
</evidence>
<feature type="compositionally biased region" description="Polar residues" evidence="2">
    <location>
        <begin position="1537"/>
        <end position="1550"/>
    </location>
</feature>
<keyword evidence="1" id="KW-0175">Coiled coil</keyword>